<comment type="caution">
    <text evidence="2">The sequence shown here is derived from an EMBL/GenBank/DDBJ whole genome shotgun (WGS) entry which is preliminary data.</text>
</comment>
<evidence type="ECO:0000313" key="2">
    <source>
        <dbReference type="EMBL" id="KAK4500808.1"/>
    </source>
</evidence>
<keyword evidence="1" id="KW-0472">Membrane</keyword>
<evidence type="ECO:0000313" key="3">
    <source>
        <dbReference type="Proteomes" id="UP001305779"/>
    </source>
</evidence>
<protein>
    <submittedName>
        <fullName evidence="2">Uncharacterized protein</fullName>
    </submittedName>
</protein>
<keyword evidence="3" id="KW-1185">Reference proteome</keyword>
<keyword evidence="1" id="KW-1133">Transmembrane helix</keyword>
<reference evidence="2 3" key="1">
    <citation type="journal article" date="2023" name="G3 (Bethesda)">
        <title>A chromosome-level genome assembly of Zasmidium syzygii isolated from banana leaves.</title>
        <authorList>
            <person name="van Westerhoven A.C."/>
            <person name="Mehrabi R."/>
            <person name="Talebi R."/>
            <person name="Steentjes M.B.F."/>
            <person name="Corcolon B."/>
            <person name="Chong P.A."/>
            <person name="Kema G.H.J."/>
            <person name="Seidl M.F."/>
        </authorList>
    </citation>
    <scope>NUCLEOTIDE SEQUENCE [LARGE SCALE GENOMIC DNA]</scope>
    <source>
        <strain evidence="2 3">P124</strain>
    </source>
</reference>
<organism evidence="2 3">
    <name type="scientific">Zasmidium cellare</name>
    <name type="common">Wine cellar mold</name>
    <name type="synonym">Racodium cellare</name>
    <dbReference type="NCBI Taxonomy" id="395010"/>
    <lineage>
        <taxon>Eukaryota</taxon>
        <taxon>Fungi</taxon>
        <taxon>Dikarya</taxon>
        <taxon>Ascomycota</taxon>
        <taxon>Pezizomycotina</taxon>
        <taxon>Dothideomycetes</taxon>
        <taxon>Dothideomycetidae</taxon>
        <taxon>Mycosphaerellales</taxon>
        <taxon>Mycosphaerellaceae</taxon>
        <taxon>Zasmidium</taxon>
    </lineage>
</organism>
<dbReference type="EMBL" id="JAXOVC010000006">
    <property type="protein sequence ID" value="KAK4500808.1"/>
    <property type="molecule type" value="Genomic_DNA"/>
</dbReference>
<name>A0ABR0EHZ0_ZASCE</name>
<evidence type="ECO:0000256" key="1">
    <source>
        <dbReference type="SAM" id="Phobius"/>
    </source>
</evidence>
<gene>
    <name evidence="2" type="ORF">PRZ48_009000</name>
</gene>
<feature type="transmembrane region" description="Helical" evidence="1">
    <location>
        <begin position="344"/>
        <end position="368"/>
    </location>
</feature>
<accession>A0ABR0EHZ0</accession>
<feature type="transmembrane region" description="Helical" evidence="1">
    <location>
        <begin position="189"/>
        <end position="210"/>
    </location>
</feature>
<sequence>MATNGRRVIEFLDLPREVRDIIYDFDVRDKPRVVKGFGKKRRVITSSCLIGVNYQVASEYLEACEKAERSHELHHLDITRDFLDWTRLPRFPQDKKNRDIYIRYNVRYQNETCGCLHLRQSQRHRVDCQRSFEEHMWVSLYTHRKMIRKMVRSAEKVNRVVVEFSPVGFPCDCTAMKKRITMSGPRQSHFFLGTIPAMIVRLVALVFPTACSPRWESYWPEAFLCPCCRALREITEAILLQTPTARSEMVISKGGWGVFLNKRETKRSTKRSTRKGGTRASGLQYTAAWEETERFTGKQRKWAQLFAELQIEKEPNRPWFWERSATALLTVSASLDRLAEDDPTFVACFLLVMLALAIMVICCSLGLGPVARGLREARSLQR</sequence>
<keyword evidence="1" id="KW-0812">Transmembrane</keyword>
<proteinExistence type="predicted"/>
<dbReference type="Proteomes" id="UP001305779">
    <property type="component" value="Unassembled WGS sequence"/>
</dbReference>